<feature type="compositionally biased region" description="Polar residues" evidence="8">
    <location>
        <begin position="627"/>
        <end position="640"/>
    </location>
</feature>
<gene>
    <name evidence="11" type="primary">LOC101893534</name>
</gene>
<dbReference type="Pfam" id="PF09302">
    <property type="entry name" value="XLF"/>
    <property type="match status" value="1"/>
</dbReference>
<feature type="compositionally biased region" description="Basic and acidic residues" evidence="8">
    <location>
        <begin position="442"/>
        <end position="470"/>
    </location>
</feature>
<feature type="region of interest" description="Disordered" evidence="8">
    <location>
        <begin position="741"/>
        <end position="777"/>
    </location>
</feature>
<evidence type="ECO:0000256" key="3">
    <source>
        <dbReference type="ARBA" id="ARBA00023125"/>
    </source>
</evidence>
<evidence type="ECO:0000256" key="4">
    <source>
        <dbReference type="ARBA" id="ARBA00023204"/>
    </source>
</evidence>
<sequence length="803" mass="91328">MWKEIKIVNKTYYIKCDISENNNVTLILYDQNEIWSEKISLVDVRRKVKNLNRRYDFDEENIRKTFGGEGELETASLDSAEGNDKLLLKVKYRVKDCPFLYEWNLEKQTLEEFRTLFVMPMLKALLACKEQMEILTDTIRKKDAEILQYRKDGAILGRRTLATKLFAFEEFERKYEGPNKLLNDFSTLGQILVKEKSLSENSPQISDANKQEKQDMVTTTVNKAPPISPGQKKRLLKKEMLEKAIRPRKPVFEYENSQSQSSEEVDTEKNITENAKSSGENSENKTSSKTLEPSPVAKSRSRELKNLVSNLVIAENPENLITENKTRAKPSISSPDLKSKEIKSRFNDTVGSRDKVTEDKNKTPAKTVESSIHVPKSRELKNLVSDLVIAESPIRGKTTESKTKSTLAENSPHSKCKDLRRRVTDSVNSENSEMIRARRSLNKNEVEKNSMDNESPRKRRKSITDVEAKSSSKKVQQSKESIQNNSQPISKRRTSRCLNFSENRDKKDEKSKTESEISIMETASRRKQSLPLSKQSEDDEESANDLKMDNKNNNENKSNKTNEKCATNTETRQSEGEENSNNKKNTRYNRETDSEDSDVIDITPRKKKKTHLSKQPTIEESLKLDNGKSQTSSAKQNIQSLDICDTDSDNDELTRTPRKSKNLSLTKRTPEKNKPPTTQLINSTKQSETSSKDVNDDCHVVEISTDSESNYPQTSSKRPNSATKNLLAKSPTFVIKTKITRSTPQVLTTPKPVDSSTASSQSESNKGDGESDDISSQLEMIRKELKLLEAQRLADLKARTCKT</sequence>
<dbReference type="InterPro" id="IPR052287">
    <property type="entry name" value="NHEJ_factor"/>
</dbReference>
<feature type="compositionally biased region" description="Polar residues" evidence="8">
    <location>
        <begin position="199"/>
        <end position="208"/>
    </location>
</feature>
<feature type="compositionally biased region" description="Polar residues" evidence="8">
    <location>
        <begin position="675"/>
        <end position="689"/>
    </location>
</feature>
<feature type="compositionally biased region" description="Low complexity" evidence="8">
    <location>
        <begin position="253"/>
        <end position="262"/>
    </location>
</feature>
<feature type="compositionally biased region" description="Basic and acidic residues" evidence="8">
    <location>
        <begin position="337"/>
        <end position="362"/>
    </location>
</feature>
<dbReference type="RefSeq" id="XP_005184145.2">
    <property type="nucleotide sequence ID" value="XM_005184088.4"/>
</dbReference>
<feature type="region of interest" description="Disordered" evidence="8">
    <location>
        <begin position="395"/>
        <end position="725"/>
    </location>
</feature>
<dbReference type="PANTHER" id="PTHR32235:SF1">
    <property type="entry name" value="NON-HOMOLOGOUS END-JOINING FACTOR 1"/>
    <property type="match status" value="1"/>
</dbReference>
<protein>
    <recommendedName>
        <fullName evidence="7">Non-homologous end-joining factor 1</fullName>
    </recommendedName>
</protein>
<evidence type="ECO:0000256" key="2">
    <source>
        <dbReference type="ARBA" id="ARBA00022763"/>
    </source>
</evidence>
<keyword evidence="3" id="KW-0238">DNA-binding</keyword>
<dbReference type="CDD" id="cd22285">
    <property type="entry name" value="HD_XLF_N"/>
    <property type="match status" value="1"/>
</dbReference>
<evidence type="ECO:0000256" key="1">
    <source>
        <dbReference type="ARBA" id="ARBA00004123"/>
    </source>
</evidence>
<evidence type="ECO:0000313" key="10">
    <source>
        <dbReference type="Proteomes" id="UP001652621"/>
    </source>
</evidence>
<dbReference type="PANTHER" id="PTHR32235">
    <property type="entry name" value="NON-HOMOLOGOUS END-JOINING FACTOR 1"/>
    <property type="match status" value="1"/>
</dbReference>
<evidence type="ECO:0000256" key="8">
    <source>
        <dbReference type="SAM" id="MobiDB-lite"/>
    </source>
</evidence>
<dbReference type="Gene3D" id="1.10.287.450">
    <property type="entry name" value="Helix hairpin bin"/>
    <property type="match status" value="1"/>
</dbReference>
<evidence type="ECO:0000256" key="5">
    <source>
        <dbReference type="ARBA" id="ARBA00023242"/>
    </source>
</evidence>
<dbReference type="VEuPathDB" id="VectorBase:MDOMA2_005914"/>
<evidence type="ECO:0000259" key="9">
    <source>
        <dbReference type="Pfam" id="PF09302"/>
    </source>
</evidence>
<feature type="compositionally biased region" description="Polar residues" evidence="8">
    <location>
        <begin position="404"/>
        <end position="413"/>
    </location>
</feature>
<organism evidence="10 11">
    <name type="scientific">Musca domestica</name>
    <name type="common">House fly</name>
    <dbReference type="NCBI Taxonomy" id="7370"/>
    <lineage>
        <taxon>Eukaryota</taxon>
        <taxon>Metazoa</taxon>
        <taxon>Ecdysozoa</taxon>
        <taxon>Arthropoda</taxon>
        <taxon>Hexapoda</taxon>
        <taxon>Insecta</taxon>
        <taxon>Pterygota</taxon>
        <taxon>Neoptera</taxon>
        <taxon>Endopterygota</taxon>
        <taxon>Diptera</taxon>
        <taxon>Brachycera</taxon>
        <taxon>Muscomorpha</taxon>
        <taxon>Muscoidea</taxon>
        <taxon>Muscidae</taxon>
        <taxon>Musca</taxon>
    </lineage>
</organism>
<dbReference type="InterPro" id="IPR015381">
    <property type="entry name" value="XLF-like_N"/>
</dbReference>
<keyword evidence="10" id="KW-1185">Reference proteome</keyword>
<feature type="compositionally biased region" description="Polar residues" evidence="8">
    <location>
        <begin position="272"/>
        <end position="291"/>
    </location>
</feature>
<dbReference type="InterPro" id="IPR038051">
    <property type="entry name" value="XRCC4-like_N_sf"/>
</dbReference>
<evidence type="ECO:0000256" key="7">
    <source>
        <dbReference type="ARBA" id="ARBA00044529"/>
    </source>
</evidence>
<comment type="subcellular location">
    <subcellularLocation>
        <location evidence="1">Nucleus</location>
    </subcellularLocation>
</comment>
<feature type="region of interest" description="Disordered" evidence="8">
    <location>
        <begin position="247"/>
        <end position="302"/>
    </location>
</feature>
<keyword evidence="2" id="KW-0227">DNA damage</keyword>
<feature type="compositionally biased region" description="Basic and acidic residues" evidence="8">
    <location>
        <begin position="415"/>
        <end position="424"/>
    </location>
</feature>
<dbReference type="OrthoDB" id="2155935at2759"/>
<dbReference type="GeneID" id="101893534"/>
<feature type="compositionally biased region" description="Polar residues" evidence="8">
    <location>
        <begin position="704"/>
        <end position="724"/>
    </location>
</feature>
<evidence type="ECO:0000313" key="11">
    <source>
        <dbReference type="RefSeq" id="XP_005184145.2"/>
    </source>
</evidence>
<dbReference type="Gene3D" id="2.170.210.10">
    <property type="entry name" value="DNA double-strand break repair and VJ recombination XRCC4, N-terminal"/>
    <property type="match status" value="1"/>
</dbReference>
<feature type="domain" description="XLF-like N-terminal" evidence="9">
    <location>
        <begin position="1"/>
        <end position="107"/>
    </location>
</feature>
<keyword evidence="5" id="KW-0539">Nucleus</keyword>
<accession>A0A9J7CUK8</accession>
<comment type="similarity">
    <text evidence="6">Belongs to the XRCC4-XLF family. XLF subfamily.</text>
</comment>
<dbReference type="STRING" id="7370.A0A1I8MFJ6"/>
<dbReference type="Proteomes" id="UP001652621">
    <property type="component" value="Unplaced"/>
</dbReference>
<dbReference type="eggNOG" id="ENOG502SBND">
    <property type="taxonomic scope" value="Eukaryota"/>
</dbReference>
<feature type="region of interest" description="Disordered" evidence="8">
    <location>
        <begin position="199"/>
        <end position="233"/>
    </location>
</feature>
<feature type="compositionally biased region" description="Basic and acidic residues" evidence="8">
    <location>
        <begin position="502"/>
        <end position="515"/>
    </location>
</feature>
<proteinExistence type="inferred from homology"/>
<dbReference type="VEuPathDB" id="VectorBase:MDOA004393"/>
<feature type="region of interest" description="Disordered" evidence="8">
    <location>
        <begin position="322"/>
        <end position="372"/>
    </location>
</feature>
<name>A0A9J7CUK8_MUSDO</name>
<keyword evidence="4" id="KW-0234">DNA repair</keyword>
<feature type="compositionally biased region" description="Basic and acidic residues" evidence="8">
    <location>
        <begin position="544"/>
        <end position="563"/>
    </location>
</feature>
<feature type="compositionally biased region" description="Polar residues" evidence="8">
    <location>
        <begin position="741"/>
        <end position="764"/>
    </location>
</feature>
<reference evidence="11" key="1">
    <citation type="submission" date="2025-08" db="UniProtKB">
        <authorList>
            <consortium name="RefSeq"/>
        </authorList>
    </citation>
    <scope>IDENTIFICATION</scope>
    <source>
        <strain evidence="11">Aabys</strain>
        <tissue evidence="11">Whole body</tissue>
    </source>
</reference>
<feature type="compositionally biased region" description="Basic and acidic residues" evidence="8">
    <location>
        <begin position="690"/>
        <end position="700"/>
    </location>
</feature>
<evidence type="ECO:0000256" key="6">
    <source>
        <dbReference type="ARBA" id="ARBA00025747"/>
    </source>
</evidence>